<dbReference type="InterPro" id="IPR009057">
    <property type="entry name" value="Homeodomain-like_sf"/>
</dbReference>
<gene>
    <name evidence="6" type="ORF">KME07_02120</name>
</gene>
<name>A0A951U3B6_9CYAN</name>
<evidence type="ECO:0000256" key="4">
    <source>
        <dbReference type="PROSITE-ProRule" id="PRU00335"/>
    </source>
</evidence>
<feature type="DNA-binding region" description="H-T-H motif" evidence="4">
    <location>
        <begin position="32"/>
        <end position="51"/>
    </location>
</feature>
<dbReference type="PROSITE" id="PS50977">
    <property type="entry name" value="HTH_TETR_2"/>
    <property type="match status" value="1"/>
</dbReference>
<evidence type="ECO:0000259" key="5">
    <source>
        <dbReference type="PROSITE" id="PS50977"/>
    </source>
</evidence>
<dbReference type="EMBL" id="JAHHHV010000008">
    <property type="protein sequence ID" value="MBW4464221.1"/>
    <property type="molecule type" value="Genomic_DNA"/>
</dbReference>
<evidence type="ECO:0000313" key="6">
    <source>
        <dbReference type="EMBL" id="MBW4464221.1"/>
    </source>
</evidence>
<protein>
    <submittedName>
        <fullName evidence="6">TetR/AcrR family transcriptional regulator</fullName>
    </submittedName>
</protein>
<organism evidence="6 7">
    <name type="scientific">Pegethrix bostrychoides GSE-TBD4-15B</name>
    <dbReference type="NCBI Taxonomy" id="2839662"/>
    <lineage>
        <taxon>Bacteria</taxon>
        <taxon>Bacillati</taxon>
        <taxon>Cyanobacteriota</taxon>
        <taxon>Cyanophyceae</taxon>
        <taxon>Oculatellales</taxon>
        <taxon>Oculatellaceae</taxon>
        <taxon>Pegethrix</taxon>
    </lineage>
</organism>
<accession>A0A951U3B6</accession>
<dbReference type="InterPro" id="IPR001647">
    <property type="entry name" value="HTH_TetR"/>
</dbReference>
<evidence type="ECO:0000313" key="7">
    <source>
        <dbReference type="Proteomes" id="UP000707356"/>
    </source>
</evidence>
<sequence>MKEDAADYPAKAIEILEAAEIRIRRGGFEAVSYRDLAADVGIKAASVHYHFPQKALLGAAVVDRYSDKLLATLGRVDLTQATVEEHLQRLCNCYRAAVQNDGMICLGCMLGAESQDLPDAVSAAARRFFKRLLDWIELALSDCADAATLAVHALGTLQGTMILAVTLKRPELMDEVADHLKRLISGSGAA</sequence>
<evidence type="ECO:0000256" key="1">
    <source>
        <dbReference type="ARBA" id="ARBA00023015"/>
    </source>
</evidence>
<proteinExistence type="predicted"/>
<dbReference type="SUPFAM" id="SSF46689">
    <property type="entry name" value="Homeodomain-like"/>
    <property type="match status" value="1"/>
</dbReference>
<evidence type="ECO:0000256" key="2">
    <source>
        <dbReference type="ARBA" id="ARBA00023125"/>
    </source>
</evidence>
<dbReference type="PANTHER" id="PTHR47506:SF6">
    <property type="entry name" value="HTH-TYPE TRANSCRIPTIONAL REPRESSOR NEMR"/>
    <property type="match status" value="1"/>
</dbReference>
<keyword evidence="2 4" id="KW-0238">DNA-binding</keyword>
<reference evidence="6" key="2">
    <citation type="journal article" date="2022" name="Microbiol. Resour. Announc.">
        <title>Metagenome Sequencing to Explore Phylogenomics of Terrestrial Cyanobacteria.</title>
        <authorList>
            <person name="Ward R.D."/>
            <person name="Stajich J.E."/>
            <person name="Johansen J.R."/>
            <person name="Huntemann M."/>
            <person name="Clum A."/>
            <person name="Foster B."/>
            <person name="Foster B."/>
            <person name="Roux S."/>
            <person name="Palaniappan K."/>
            <person name="Varghese N."/>
            <person name="Mukherjee S."/>
            <person name="Reddy T.B.K."/>
            <person name="Daum C."/>
            <person name="Copeland A."/>
            <person name="Chen I.A."/>
            <person name="Ivanova N.N."/>
            <person name="Kyrpides N.C."/>
            <person name="Shapiro N."/>
            <person name="Eloe-Fadrosh E.A."/>
            <person name="Pietrasiak N."/>
        </authorList>
    </citation>
    <scope>NUCLEOTIDE SEQUENCE</scope>
    <source>
        <strain evidence="6">GSE-TBD4-15B</strain>
    </source>
</reference>
<dbReference type="InterPro" id="IPR036271">
    <property type="entry name" value="Tet_transcr_reg_TetR-rel_C_sf"/>
</dbReference>
<keyword evidence="1" id="KW-0805">Transcription regulation</keyword>
<reference evidence="6" key="1">
    <citation type="submission" date="2021-05" db="EMBL/GenBank/DDBJ databases">
        <authorList>
            <person name="Pietrasiak N."/>
            <person name="Ward R."/>
            <person name="Stajich J.E."/>
            <person name="Kurbessoian T."/>
        </authorList>
    </citation>
    <scope>NUCLEOTIDE SEQUENCE</scope>
    <source>
        <strain evidence="6">GSE-TBD4-15B</strain>
    </source>
</reference>
<evidence type="ECO:0000256" key="3">
    <source>
        <dbReference type="ARBA" id="ARBA00023163"/>
    </source>
</evidence>
<dbReference type="PANTHER" id="PTHR47506">
    <property type="entry name" value="TRANSCRIPTIONAL REGULATORY PROTEIN"/>
    <property type="match status" value="1"/>
</dbReference>
<feature type="domain" description="HTH tetR-type" evidence="5">
    <location>
        <begin position="9"/>
        <end position="69"/>
    </location>
</feature>
<comment type="caution">
    <text evidence="6">The sequence shown here is derived from an EMBL/GenBank/DDBJ whole genome shotgun (WGS) entry which is preliminary data.</text>
</comment>
<dbReference type="GO" id="GO:0003677">
    <property type="term" value="F:DNA binding"/>
    <property type="evidence" value="ECO:0007669"/>
    <property type="project" value="UniProtKB-UniRule"/>
</dbReference>
<dbReference type="Pfam" id="PF00440">
    <property type="entry name" value="TetR_N"/>
    <property type="match status" value="1"/>
</dbReference>
<dbReference type="SUPFAM" id="SSF48498">
    <property type="entry name" value="Tetracyclin repressor-like, C-terminal domain"/>
    <property type="match status" value="1"/>
</dbReference>
<dbReference type="AlphaFoldDB" id="A0A951U3B6"/>
<dbReference type="Proteomes" id="UP000707356">
    <property type="component" value="Unassembled WGS sequence"/>
</dbReference>
<dbReference type="Gene3D" id="1.10.357.10">
    <property type="entry name" value="Tetracycline Repressor, domain 2"/>
    <property type="match status" value="1"/>
</dbReference>
<keyword evidence="3" id="KW-0804">Transcription</keyword>